<name>A0A832EVD6_9CREN</name>
<proteinExistence type="predicted"/>
<keyword evidence="1" id="KW-0472">Membrane</keyword>
<gene>
    <name evidence="2" type="ORF">ENT99_01000</name>
</gene>
<protein>
    <submittedName>
        <fullName evidence="2">Uncharacterized protein</fullName>
    </submittedName>
</protein>
<feature type="transmembrane region" description="Helical" evidence="1">
    <location>
        <begin position="12"/>
        <end position="32"/>
    </location>
</feature>
<evidence type="ECO:0000256" key="1">
    <source>
        <dbReference type="SAM" id="Phobius"/>
    </source>
</evidence>
<dbReference type="AlphaFoldDB" id="A0A832EVD6"/>
<keyword evidence="1" id="KW-0812">Transmembrane</keyword>
<evidence type="ECO:0000313" key="2">
    <source>
        <dbReference type="EMBL" id="HFQ78266.1"/>
    </source>
</evidence>
<comment type="caution">
    <text evidence="2">The sequence shown here is derived from an EMBL/GenBank/DDBJ whole genome shotgun (WGS) entry which is preliminary data.</text>
</comment>
<accession>A0A832EVD6</accession>
<organism evidence="2">
    <name type="scientific">Ignisphaera aggregans</name>
    <dbReference type="NCBI Taxonomy" id="334771"/>
    <lineage>
        <taxon>Archaea</taxon>
        <taxon>Thermoproteota</taxon>
        <taxon>Thermoprotei</taxon>
        <taxon>Desulfurococcales</taxon>
        <taxon>Desulfurococcaceae</taxon>
        <taxon>Ignisphaera</taxon>
    </lineage>
</organism>
<dbReference type="EMBL" id="DTAU01000024">
    <property type="protein sequence ID" value="HFQ78266.1"/>
    <property type="molecule type" value="Genomic_DNA"/>
</dbReference>
<reference evidence="2" key="1">
    <citation type="journal article" date="2020" name="mSystems">
        <title>Genome- and Community-Level Interaction Insights into Carbon Utilization and Element Cycling Functions of Hydrothermarchaeota in Hydrothermal Sediment.</title>
        <authorList>
            <person name="Zhou Z."/>
            <person name="Liu Y."/>
            <person name="Xu W."/>
            <person name="Pan J."/>
            <person name="Luo Z.H."/>
            <person name="Li M."/>
        </authorList>
    </citation>
    <scope>NUCLEOTIDE SEQUENCE</scope>
    <source>
        <strain evidence="2">SpSt-629</strain>
    </source>
</reference>
<sequence length="489" mass="54174">MVCNKLRRGIAEGVAVVIAFSIIAISIFYLILNFYSVLLIQQQVVATPSSYVNEKLVPFLIENVLNIKNVGSTVSRITHIVAVSSGGTKIVIDVSSNKLCNISSTILRPEDTSMVSCLGYIPIAIITENGRVFSVSPEFYAIALEKTLGIPMTTIYGGVMLKSTSELLKFLENKSIMYRGAINTTTSLTPIINASGININVEAQLNASLVFIGVADPVTKKLNILAIGRGRSNSYIRVGDSIMSIAGVAPARYRLKIENFTGSINLGLGIHTCYINRSSFCNLVLNGRADRITLYNASRSISGVVGLDPYIFVGDINNNSNVEIIFVTQDFTTGSRTRVNDYIREDTSDLYYIDSTVNPMRIVFTGVPIDSNMYSSAILSMRMFFWDSSGDDISDNDNRVIMRVGLYDASTRLFIYSTQLSYYELNRYRNVKPFSISYIAKDFTIHIPKTGNIYYLAIEFLDPYSREVNRNDTDLIIGLEYIGIALSSR</sequence>
<keyword evidence="1" id="KW-1133">Transmembrane helix</keyword>